<sequence length="93" mass="10232">MSDEARQQAASSHDAPHYVAARVQQALAEDERTSELGVRVDVRGDDLYLRGQVECAERRARMTDVAGENAPGLKVHNEVTVMEVRGPGEEETL</sequence>
<feature type="domain" description="BON" evidence="1">
    <location>
        <begin position="15"/>
        <end position="83"/>
    </location>
</feature>
<evidence type="ECO:0000313" key="2">
    <source>
        <dbReference type="EMBL" id="GII76630.1"/>
    </source>
</evidence>
<gene>
    <name evidence="2" type="ORF">Sru01_16120</name>
</gene>
<dbReference type="InterPro" id="IPR007055">
    <property type="entry name" value="BON_dom"/>
</dbReference>
<dbReference type="AlphaFoldDB" id="A0A919R1F2"/>
<proteinExistence type="predicted"/>
<protein>
    <recommendedName>
        <fullName evidence="1">BON domain-containing protein</fullName>
    </recommendedName>
</protein>
<name>A0A919R1F2_9ACTN</name>
<dbReference type="PROSITE" id="PS50914">
    <property type="entry name" value="BON"/>
    <property type="match status" value="1"/>
</dbReference>
<keyword evidence="3" id="KW-1185">Reference proteome</keyword>
<dbReference type="Pfam" id="PF04972">
    <property type="entry name" value="BON"/>
    <property type="match status" value="1"/>
</dbReference>
<dbReference type="Proteomes" id="UP000655287">
    <property type="component" value="Unassembled WGS sequence"/>
</dbReference>
<evidence type="ECO:0000313" key="3">
    <source>
        <dbReference type="Proteomes" id="UP000655287"/>
    </source>
</evidence>
<accession>A0A919R1F2</accession>
<dbReference type="EMBL" id="BOOU01000024">
    <property type="protein sequence ID" value="GII76630.1"/>
    <property type="molecule type" value="Genomic_DNA"/>
</dbReference>
<evidence type="ECO:0000259" key="1">
    <source>
        <dbReference type="PROSITE" id="PS50914"/>
    </source>
</evidence>
<comment type="caution">
    <text evidence="2">The sequence shown here is derived from an EMBL/GenBank/DDBJ whole genome shotgun (WGS) entry which is preliminary data.</text>
</comment>
<reference evidence="2" key="1">
    <citation type="submission" date="2021-01" db="EMBL/GenBank/DDBJ databases">
        <title>Whole genome shotgun sequence of Sphaerisporangium rufum NBRC 109079.</title>
        <authorList>
            <person name="Komaki H."/>
            <person name="Tamura T."/>
        </authorList>
    </citation>
    <scope>NUCLEOTIDE SEQUENCE</scope>
    <source>
        <strain evidence="2">NBRC 109079</strain>
    </source>
</reference>
<organism evidence="2 3">
    <name type="scientific">Sphaerisporangium rufum</name>
    <dbReference type="NCBI Taxonomy" id="1381558"/>
    <lineage>
        <taxon>Bacteria</taxon>
        <taxon>Bacillati</taxon>
        <taxon>Actinomycetota</taxon>
        <taxon>Actinomycetes</taxon>
        <taxon>Streptosporangiales</taxon>
        <taxon>Streptosporangiaceae</taxon>
        <taxon>Sphaerisporangium</taxon>
    </lineage>
</organism>